<evidence type="ECO:0000313" key="1">
    <source>
        <dbReference type="EMBL" id="CAF1493424.1"/>
    </source>
</evidence>
<sequence length="309" mass="34324">MNGYSTGLQYSSLPEEYAEDINDKDQLKCELGTRSTVASFFPNNSPAVAGISSSTIITNNENNMQINMGIGNEKSLLVQNSPTESVFFMQNDDIVPIPSFEVLIVDRLTNIENAINNLIGYVNSLGEDIASIDAQLKCLSKNIKTIQSYIAPNTTTNVPIVSASLQNSSSNASSSTTSAKKMFKDKNLMELKHDLTSIRSFLRKMIVAVYSRNEILADKHLNDNDDRYITITEGLKDGFGLSEAALNGLYKSLRKTRHQLTKDVRYMKVMKPKFTKISTDNVAIEPNVQDNEKVTEAIGQQQLDDEFIL</sequence>
<reference evidence="1" key="1">
    <citation type="submission" date="2021-02" db="EMBL/GenBank/DDBJ databases">
        <authorList>
            <person name="Nowell W R."/>
        </authorList>
    </citation>
    <scope>NUCLEOTIDE SEQUENCE</scope>
</reference>
<comment type="caution">
    <text evidence="1">The sequence shown here is derived from an EMBL/GenBank/DDBJ whole genome shotgun (WGS) entry which is preliminary data.</text>
</comment>
<evidence type="ECO:0000313" key="2">
    <source>
        <dbReference type="Proteomes" id="UP000663889"/>
    </source>
</evidence>
<protein>
    <submittedName>
        <fullName evidence="1">Uncharacterized protein</fullName>
    </submittedName>
</protein>
<gene>
    <name evidence="1" type="ORF">SEV965_LOCUS35693</name>
</gene>
<name>A0A815SMD1_9BILA</name>
<organism evidence="1 2">
    <name type="scientific">Rotaria sordida</name>
    <dbReference type="NCBI Taxonomy" id="392033"/>
    <lineage>
        <taxon>Eukaryota</taxon>
        <taxon>Metazoa</taxon>
        <taxon>Spiralia</taxon>
        <taxon>Gnathifera</taxon>
        <taxon>Rotifera</taxon>
        <taxon>Eurotatoria</taxon>
        <taxon>Bdelloidea</taxon>
        <taxon>Philodinida</taxon>
        <taxon>Philodinidae</taxon>
        <taxon>Rotaria</taxon>
    </lineage>
</organism>
<dbReference type="EMBL" id="CAJNOU010005972">
    <property type="protein sequence ID" value="CAF1493424.1"/>
    <property type="molecule type" value="Genomic_DNA"/>
</dbReference>
<proteinExistence type="predicted"/>
<accession>A0A815SMD1</accession>
<dbReference type="Proteomes" id="UP000663889">
    <property type="component" value="Unassembled WGS sequence"/>
</dbReference>
<dbReference type="AlphaFoldDB" id="A0A815SMD1"/>